<evidence type="ECO:0000313" key="2">
    <source>
        <dbReference type="Proteomes" id="UP000199048"/>
    </source>
</evidence>
<reference evidence="2" key="1">
    <citation type="submission" date="2016-10" db="EMBL/GenBank/DDBJ databases">
        <authorList>
            <person name="Varghese N."/>
            <person name="Submissions S."/>
        </authorList>
    </citation>
    <scope>NUCLEOTIDE SEQUENCE [LARGE SCALE GENOMIC DNA]</scope>
    <source>
        <strain evidence="2">BL36</strain>
    </source>
</reference>
<accession>A0A1I4NQF7</accession>
<dbReference type="AlphaFoldDB" id="A0A1I4NQF7"/>
<protein>
    <submittedName>
        <fullName evidence="1">Uncharacterized protein</fullName>
    </submittedName>
</protein>
<name>A0A1I4NQF7_9HYPH</name>
<proteinExistence type="predicted"/>
<keyword evidence="2" id="KW-1185">Reference proteome</keyword>
<dbReference type="RefSeq" id="WP_167367780.1">
    <property type="nucleotide sequence ID" value="NZ_FOTK01000021.1"/>
</dbReference>
<evidence type="ECO:0000313" key="1">
    <source>
        <dbReference type="EMBL" id="SFM17709.1"/>
    </source>
</evidence>
<sequence length="49" mass="5252">MKRVILIGIFVVLFAAIFAIVGRWSMVTPINPAVAPDSSATPNPTGQRK</sequence>
<dbReference type="Proteomes" id="UP000199048">
    <property type="component" value="Unassembled WGS sequence"/>
</dbReference>
<organism evidence="1 2">
    <name type="scientific">Methylobacterium pseudosasicola</name>
    <dbReference type="NCBI Taxonomy" id="582667"/>
    <lineage>
        <taxon>Bacteria</taxon>
        <taxon>Pseudomonadati</taxon>
        <taxon>Pseudomonadota</taxon>
        <taxon>Alphaproteobacteria</taxon>
        <taxon>Hyphomicrobiales</taxon>
        <taxon>Methylobacteriaceae</taxon>
        <taxon>Methylobacterium</taxon>
    </lineage>
</organism>
<gene>
    <name evidence="1" type="ORF">SAMN05192568_1021129</name>
</gene>
<dbReference type="EMBL" id="FOTK01000021">
    <property type="protein sequence ID" value="SFM17709.1"/>
    <property type="molecule type" value="Genomic_DNA"/>
</dbReference>